<dbReference type="Pfam" id="PF10502">
    <property type="entry name" value="Peptidase_S26"/>
    <property type="match status" value="1"/>
</dbReference>
<comment type="similarity">
    <text evidence="3 7">Belongs to the peptidase S26 family.</text>
</comment>
<dbReference type="PANTHER" id="PTHR43390">
    <property type="entry name" value="SIGNAL PEPTIDASE I"/>
    <property type="match status" value="1"/>
</dbReference>
<evidence type="ECO:0000256" key="1">
    <source>
        <dbReference type="ARBA" id="ARBA00000677"/>
    </source>
</evidence>
<dbReference type="RefSeq" id="WP_118342013.1">
    <property type="nucleotide sequence ID" value="NZ_QSEY01000001.1"/>
</dbReference>
<dbReference type="GO" id="GO:0005886">
    <property type="term" value="C:plasma membrane"/>
    <property type="evidence" value="ECO:0007669"/>
    <property type="project" value="UniProtKB-SubCell"/>
</dbReference>
<proteinExistence type="inferred from homology"/>
<dbReference type="EMBL" id="QSFB01000001">
    <property type="protein sequence ID" value="RHA16588.1"/>
    <property type="molecule type" value="Genomic_DNA"/>
</dbReference>
<protein>
    <recommendedName>
        <fullName evidence="4 7">Signal peptidase I</fullName>
        <ecNumber evidence="4 7">3.4.21.89</ecNumber>
    </recommendedName>
</protein>
<feature type="transmembrane region" description="Helical" evidence="7">
    <location>
        <begin position="257"/>
        <end position="283"/>
    </location>
</feature>
<dbReference type="InterPro" id="IPR019757">
    <property type="entry name" value="Pept_S26A_signal_pept_1_Lys-AS"/>
</dbReference>
<evidence type="ECO:0000313" key="11">
    <source>
        <dbReference type="Proteomes" id="UP000286341"/>
    </source>
</evidence>
<dbReference type="GO" id="GO:0004252">
    <property type="term" value="F:serine-type endopeptidase activity"/>
    <property type="evidence" value="ECO:0007669"/>
    <property type="project" value="InterPro"/>
</dbReference>
<feature type="domain" description="Peptidase S26" evidence="9">
    <location>
        <begin position="264"/>
        <end position="414"/>
    </location>
</feature>
<reference evidence="10 11" key="1">
    <citation type="submission" date="2018-08" db="EMBL/GenBank/DDBJ databases">
        <title>A genome reference for cultivated species of the human gut microbiota.</title>
        <authorList>
            <person name="Zou Y."/>
            <person name="Xue W."/>
            <person name="Luo G."/>
        </authorList>
    </citation>
    <scope>NUCLEOTIDE SEQUENCE [LARGE SCALE GENOMIC DNA]</scope>
    <source>
        <strain evidence="10 11">AM44-1AT</strain>
    </source>
</reference>
<dbReference type="Proteomes" id="UP000286341">
    <property type="component" value="Unassembled WGS sequence"/>
</dbReference>
<feature type="compositionally biased region" description="Basic and acidic residues" evidence="8">
    <location>
        <begin position="185"/>
        <end position="194"/>
    </location>
</feature>
<dbReference type="GO" id="GO:0009003">
    <property type="term" value="F:signal peptidase activity"/>
    <property type="evidence" value="ECO:0007669"/>
    <property type="project" value="UniProtKB-EC"/>
</dbReference>
<dbReference type="PRINTS" id="PR00727">
    <property type="entry name" value="LEADERPTASE"/>
</dbReference>
<keyword evidence="5 7" id="KW-0378">Hydrolase</keyword>
<feature type="active site" evidence="6">
    <location>
        <position position="328"/>
    </location>
</feature>
<feature type="active site" evidence="6">
    <location>
        <position position="292"/>
    </location>
</feature>
<feature type="region of interest" description="Disordered" evidence="8">
    <location>
        <begin position="185"/>
        <end position="226"/>
    </location>
</feature>
<dbReference type="PROSITE" id="PS00760">
    <property type="entry name" value="SPASE_I_2"/>
    <property type="match status" value="1"/>
</dbReference>
<keyword evidence="7" id="KW-1133">Transmembrane helix</keyword>
<dbReference type="PANTHER" id="PTHR43390:SF1">
    <property type="entry name" value="CHLOROPLAST PROCESSING PEPTIDASE"/>
    <property type="match status" value="1"/>
</dbReference>
<dbReference type="Gene3D" id="2.10.109.10">
    <property type="entry name" value="Umud Fragment, subunit A"/>
    <property type="match status" value="1"/>
</dbReference>
<dbReference type="SUPFAM" id="SSF51306">
    <property type="entry name" value="LexA/Signal peptidase"/>
    <property type="match status" value="1"/>
</dbReference>
<accession>A0A413R4Y7</accession>
<comment type="subcellular location">
    <subcellularLocation>
        <location evidence="2">Cell membrane</location>
        <topology evidence="2">Single-pass type II membrane protein</topology>
    </subcellularLocation>
    <subcellularLocation>
        <location evidence="7">Membrane</location>
        <topology evidence="7">Single-pass type II membrane protein</topology>
    </subcellularLocation>
</comment>
<evidence type="ECO:0000256" key="5">
    <source>
        <dbReference type="ARBA" id="ARBA00022801"/>
    </source>
</evidence>
<evidence type="ECO:0000256" key="8">
    <source>
        <dbReference type="SAM" id="MobiDB-lite"/>
    </source>
</evidence>
<dbReference type="InterPro" id="IPR000223">
    <property type="entry name" value="Pept_S26A_signal_pept_1"/>
</dbReference>
<evidence type="ECO:0000256" key="2">
    <source>
        <dbReference type="ARBA" id="ARBA00004401"/>
    </source>
</evidence>
<evidence type="ECO:0000256" key="3">
    <source>
        <dbReference type="ARBA" id="ARBA00009370"/>
    </source>
</evidence>
<dbReference type="InterPro" id="IPR019758">
    <property type="entry name" value="Pept_S26A_signal_pept_1_CS"/>
</dbReference>
<name>A0A413R4Y7_9FIRM</name>
<evidence type="ECO:0000313" key="10">
    <source>
        <dbReference type="EMBL" id="RHA16588.1"/>
    </source>
</evidence>
<dbReference type="GO" id="GO:0006465">
    <property type="term" value="P:signal peptide processing"/>
    <property type="evidence" value="ECO:0007669"/>
    <property type="project" value="InterPro"/>
</dbReference>
<dbReference type="InterPro" id="IPR036286">
    <property type="entry name" value="LexA/Signal_pep-like_sf"/>
</dbReference>
<keyword evidence="7" id="KW-0472">Membrane</keyword>
<feature type="compositionally biased region" description="Basic and acidic residues" evidence="8">
    <location>
        <begin position="201"/>
        <end position="216"/>
    </location>
</feature>
<dbReference type="CDD" id="cd06530">
    <property type="entry name" value="S26_SPase_I"/>
    <property type="match status" value="1"/>
</dbReference>
<dbReference type="PROSITE" id="PS00761">
    <property type="entry name" value="SPASE_I_3"/>
    <property type="match status" value="1"/>
</dbReference>
<dbReference type="InterPro" id="IPR019533">
    <property type="entry name" value="Peptidase_S26"/>
</dbReference>
<sequence>MIEKIYKKAIYALARVAVKYIELRKKREQKKIKQNKSANLTNSTKSYTDAEYNKKVVAEINHNNTAAVAESKNNIDVVDLSKDEELKDVEQKPLTNEDKLDLLLAHMMETSVKSSEKVTQVHKQTKNVDENISQEIAEIIPVKYVTPAPDITIDIEKNIEIEKEYQQTKKENQPEDISVHIEKEISKKASEDNRAGNIESGNKEAENKEAENKSTENNEGTSGYRSILTDDYDRYSDELGIKELRQELRRVKYNNKFAATFFNTVGTLVVVAAAAILVANLWLPILKVTGTSMSPTLQEGQVLMASKGHDFKTGDVIAFYYNNKILVKRVIAMPGDWVNISEDGTVYVNDIAIDEPYLNEKALGDCNIELPYQVPESKIFVMGDNRSVSLDSRNTAIGCVSEEQVVGRITFAIWPLSKIGKID</sequence>
<evidence type="ECO:0000256" key="6">
    <source>
        <dbReference type="PIRSR" id="PIRSR600223-1"/>
    </source>
</evidence>
<dbReference type="AlphaFoldDB" id="A0A413R4Y7"/>
<keyword evidence="7" id="KW-0812">Transmembrane</keyword>
<gene>
    <name evidence="10" type="primary">lepB</name>
    <name evidence="10" type="ORF">DW948_01300</name>
</gene>
<keyword evidence="7" id="KW-0645">Protease</keyword>
<evidence type="ECO:0000256" key="7">
    <source>
        <dbReference type="RuleBase" id="RU362042"/>
    </source>
</evidence>
<dbReference type="EC" id="3.4.21.89" evidence="4 7"/>
<evidence type="ECO:0000259" key="9">
    <source>
        <dbReference type="Pfam" id="PF10502"/>
    </source>
</evidence>
<evidence type="ECO:0000256" key="4">
    <source>
        <dbReference type="ARBA" id="ARBA00013208"/>
    </source>
</evidence>
<comment type="catalytic activity">
    <reaction evidence="1 7">
        <text>Cleavage of hydrophobic, N-terminal signal or leader sequences from secreted and periplasmic proteins.</text>
        <dbReference type="EC" id="3.4.21.89"/>
    </reaction>
</comment>
<organism evidence="10 11">
    <name type="scientific">Agathobacter rectalis</name>
    <dbReference type="NCBI Taxonomy" id="39491"/>
    <lineage>
        <taxon>Bacteria</taxon>
        <taxon>Bacillati</taxon>
        <taxon>Bacillota</taxon>
        <taxon>Clostridia</taxon>
        <taxon>Lachnospirales</taxon>
        <taxon>Lachnospiraceae</taxon>
        <taxon>Agathobacter</taxon>
    </lineage>
</organism>
<comment type="caution">
    <text evidence="10">The sequence shown here is derived from an EMBL/GenBank/DDBJ whole genome shotgun (WGS) entry which is preliminary data.</text>
</comment>
<dbReference type="NCBIfam" id="TIGR02227">
    <property type="entry name" value="sigpep_I_bact"/>
    <property type="match status" value="1"/>
</dbReference>